<dbReference type="PANTHER" id="PTHR11070:SF2">
    <property type="entry name" value="ATP-DEPENDENT DNA HELICASE SRS2"/>
    <property type="match status" value="1"/>
</dbReference>
<keyword evidence="8" id="KW-0234">DNA repair</keyword>
<gene>
    <name evidence="18" type="ORF">H0H81_002799</name>
</gene>
<accession>A0A9P7K1G0</accession>
<feature type="region of interest" description="Disordered" evidence="14">
    <location>
        <begin position="811"/>
        <end position="860"/>
    </location>
</feature>
<feature type="region of interest" description="Disordered" evidence="14">
    <location>
        <begin position="690"/>
        <end position="769"/>
    </location>
</feature>
<keyword evidence="9" id="KW-0413">Isomerase</keyword>
<evidence type="ECO:0000256" key="13">
    <source>
        <dbReference type="PROSITE-ProRule" id="PRU00560"/>
    </source>
</evidence>
<dbReference type="GO" id="GO:0000725">
    <property type="term" value="P:recombinational repair"/>
    <property type="evidence" value="ECO:0007669"/>
    <property type="project" value="TreeGrafter"/>
</dbReference>
<evidence type="ECO:0000256" key="3">
    <source>
        <dbReference type="ARBA" id="ARBA00022763"/>
    </source>
</evidence>
<evidence type="ECO:0000313" key="19">
    <source>
        <dbReference type="Proteomes" id="UP000717328"/>
    </source>
</evidence>
<feature type="compositionally biased region" description="Low complexity" evidence="14">
    <location>
        <begin position="756"/>
        <end position="769"/>
    </location>
</feature>
<feature type="chain" id="PRO_5040287212" description="DNA 3'-5' helicase" evidence="15">
    <location>
        <begin position="27"/>
        <end position="860"/>
    </location>
</feature>
<dbReference type="AlphaFoldDB" id="A0A9P7K1G0"/>
<evidence type="ECO:0000313" key="18">
    <source>
        <dbReference type="EMBL" id="KAG5634226.1"/>
    </source>
</evidence>
<dbReference type="PANTHER" id="PTHR11070">
    <property type="entry name" value="UVRD / RECB / PCRA DNA HELICASE FAMILY MEMBER"/>
    <property type="match status" value="1"/>
</dbReference>
<keyword evidence="4 13" id="KW-0378">Hydrolase</keyword>
<evidence type="ECO:0000256" key="7">
    <source>
        <dbReference type="ARBA" id="ARBA00023125"/>
    </source>
</evidence>
<dbReference type="FunFam" id="3.40.50.300:FF:001201">
    <property type="entry name" value="ATP-dependent DNA helicase UvrD2"/>
    <property type="match status" value="1"/>
</dbReference>
<dbReference type="GO" id="GO:0005524">
    <property type="term" value="F:ATP binding"/>
    <property type="evidence" value="ECO:0007669"/>
    <property type="project" value="UniProtKB-UniRule"/>
</dbReference>
<dbReference type="GO" id="GO:0016787">
    <property type="term" value="F:hydrolase activity"/>
    <property type="evidence" value="ECO:0007669"/>
    <property type="project" value="UniProtKB-UniRule"/>
</dbReference>
<comment type="caution">
    <text evidence="13">Lacks conserved residue(s) required for the propagation of feature annotation.</text>
</comment>
<dbReference type="CDD" id="cd17932">
    <property type="entry name" value="DEXQc_UvrD"/>
    <property type="match status" value="1"/>
</dbReference>
<proteinExistence type="inferred from homology"/>
<comment type="catalytic activity">
    <reaction evidence="10">
        <text>Couples ATP hydrolysis with the unwinding of duplex DNA by translocating in the 3'-5' direction.</text>
        <dbReference type="EC" id="5.6.2.4"/>
    </reaction>
</comment>
<evidence type="ECO:0000256" key="10">
    <source>
        <dbReference type="ARBA" id="ARBA00034617"/>
    </source>
</evidence>
<dbReference type="PROSITE" id="PS51217">
    <property type="entry name" value="UVRD_HELICASE_CTER"/>
    <property type="match status" value="1"/>
</dbReference>
<dbReference type="EC" id="5.6.2.4" evidence="11"/>
<comment type="caution">
    <text evidence="18">The sequence shown here is derived from an EMBL/GenBank/DDBJ whole genome shotgun (WGS) entry which is preliminary data.</text>
</comment>
<evidence type="ECO:0000256" key="14">
    <source>
        <dbReference type="SAM" id="MobiDB-lite"/>
    </source>
</evidence>
<evidence type="ECO:0000256" key="9">
    <source>
        <dbReference type="ARBA" id="ARBA00023235"/>
    </source>
</evidence>
<reference evidence="18" key="2">
    <citation type="submission" date="2021-10" db="EMBL/GenBank/DDBJ databases">
        <title>Phylogenomics reveals ancestral predisposition of the termite-cultivated fungus Termitomyces towards a domesticated lifestyle.</title>
        <authorList>
            <person name="Auxier B."/>
            <person name="Grum-Grzhimaylo A."/>
            <person name="Cardenas M.E."/>
            <person name="Lodge J.D."/>
            <person name="Laessoe T."/>
            <person name="Pedersen O."/>
            <person name="Smith M.E."/>
            <person name="Kuyper T.W."/>
            <person name="Franco-Molano E.A."/>
            <person name="Baroni T.J."/>
            <person name="Aanen D.K."/>
        </authorList>
    </citation>
    <scope>NUCLEOTIDE SEQUENCE</scope>
    <source>
        <strain evidence="18">D49</strain>
    </source>
</reference>
<dbReference type="InterPro" id="IPR013986">
    <property type="entry name" value="DExx_box_DNA_helicase_dom_sf"/>
</dbReference>
<evidence type="ECO:0000256" key="5">
    <source>
        <dbReference type="ARBA" id="ARBA00022806"/>
    </source>
</evidence>
<evidence type="ECO:0000259" key="17">
    <source>
        <dbReference type="PROSITE" id="PS51217"/>
    </source>
</evidence>
<dbReference type="OrthoDB" id="1470711at2759"/>
<evidence type="ECO:0000256" key="11">
    <source>
        <dbReference type="ARBA" id="ARBA00034808"/>
    </source>
</evidence>
<keyword evidence="2 13" id="KW-0547">Nucleotide-binding</keyword>
<dbReference type="Gene3D" id="3.40.50.300">
    <property type="entry name" value="P-loop containing nucleotide triphosphate hydrolases"/>
    <property type="match status" value="2"/>
</dbReference>
<dbReference type="GO" id="GO:0003677">
    <property type="term" value="F:DNA binding"/>
    <property type="evidence" value="ECO:0007669"/>
    <property type="project" value="UniProtKB-KW"/>
</dbReference>
<dbReference type="Proteomes" id="UP000717328">
    <property type="component" value="Unassembled WGS sequence"/>
</dbReference>
<dbReference type="GO" id="GO:0043138">
    <property type="term" value="F:3'-5' DNA helicase activity"/>
    <property type="evidence" value="ECO:0007669"/>
    <property type="project" value="UniProtKB-EC"/>
</dbReference>
<protein>
    <recommendedName>
        <fullName evidence="11">DNA 3'-5' helicase</fullName>
        <ecNumber evidence="11">5.6.2.4</ecNumber>
    </recommendedName>
</protein>
<keyword evidence="19" id="KW-1185">Reference proteome</keyword>
<keyword evidence="3" id="KW-0227">DNA damage</keyword>
<dbReference type="Gene3D" id="1.10.10.160">
    <property type="match status" value="1"/>
</dbReference>
<name>A0A9P7K1G0_9AGAR</name>
<comment type="similarity">
    <text evidence="1">Belongs to the helicase family. UvrD subfamily.</text>
</comment>
<evidence type="ECO:0000256" key="1">
    <source>
        <dbReference type="ARBA" id="ARBA00009922"/>
    </source>
</evidence>
<keyword evidence="7" id="KW-0238">DNA-binding</keyword>
<dbReference type="InterPro" id="IPR014016">
    <property type="entry name" value="UvrD-like_ATP-bd"/>
</dbReference>
<keyword evidence="6 13" id="KW-0067">ATP-binding</keyword>
<keyword evidence="5 13" id="KW-0347">Helicase</keyword>
<feature type="domain" description="UvrD-like helicase ATP-binding" evidence="16">
    <location>
        <begin position="1"/>
        <end position="228"/>
    </location>
</feature>
<organism evidence="18 19">
    <name type="scientific">Sphagnurus paluster</name>
    <dbReference type="NCBI Taxonomy" id="117069"/>
    <lineage>
        <taxon>Eukaryota</taxon>
        <taxon>Fungi</taxon>
        <taxon>Dikarya</taxon>
        <taxon>Basidiomycota</taxon>
        <taxon>Agaricomycotina</taxon>
        <taxon>Agaricomycetes</taxon>
        <taxon>Agaricomycetidae</taxon>
        <taxon>Agaricales</taxon>
        <taxon>Tricholomatineae</taxon>
        <taxon>Lyophyllaceae</taxon>
        <taxon>Sphagnurus</taxon>
    </lineage>
</organism>
<dbReference type="InterPro" id="IPR027417">
    <property type="entry name" value="P-loop_NTPase"/>
</dbReference>
<evidence type="ECO:0000259" key="16">
    <source>
        <dbReference type="PROSITE" id="PS51198"/>
    </source>
</evidence>
<sequence>MGKGRTGLLKMGTFHALCARFLRIHAALVGLDVNFTICDSDESKKIISALIKKHKEYIEDNNLTLSESGVLSMISKAKAKGHTTINVLPDSLAATPGGKEKVPKISGGPLGALQHIMGIIFEEYERTLRRNNSLDFDDLLVYGVRLFAGHKHTVAWCKYVLVDEFQDTNTTQYDLMIALAIKKHVTVVGDPDQSIYGWRSAEVENLAKMCRDFCGTNQILLEENYRSTASILRASLAIVAQDKTRIQKSLHTSHPAGSTPFLRAFPGEHMEALFIALEIKRLVAHMGGGLRWGDFAILLRFNALSRAIESALQKHGIPSRVLGGHKFFERQEIKNVLAYLQLVDNPNFNPSLVRAANVPSRGIGDKTLQEIAARAEKSGVSQLSIMEGICDGKLPDMKPSAKRKLTPFVKTIRTLRDLANKGTSPADLIRKLVDLVEFESHLRKTQPDWESRWENVKELITFASEMETNIIAAQEDVPPNTDGDVSKDTPLRLFLQASMLSSEGDNQSEEENNEKVTISTCHAAKGLEWPVVMVPSVEDGTFPFARSEDVDEERRLLYVACTRAQGLLYLSCAKRRTIAGIGKDREVSPFISAVVEDDPALFTETQPMFLSAHRRVICNILNRPLPTDAEVAHRVAEFEKTTQHYQLEECLRESRSSSSYQQEIPVEITTNFTSSSSMLRNAVNPIQESARTTHQTDYNRNHQSRLNSTIGTSTASRTQPVKGSTSYSSSRQTTLNTASALASQKPSSVPRPPSFARANTRPSRPAAPAAPARYVITAPRFIEPSVPQMHPLLQNPNTGLPRRDENIPQRLPQTAAVVPPPVKTSQTMPLSDAYVAGTKRRLGMGRGGGGYANKKFKPPT</sequence>
<dbReference type="InterPro" id="IPR014017">
    <property type="entry name" value="DNA_helicase_UvrD-like_C"/>
</dbReference>
<reference evidence="18" key="1">
    <citation type="submission" date="2021-02" db="EMBL/GenBank/DDBJ databases">
        <authorList>
            <person name="Nieuwenhuis M."/>
            <person name="Van De Peppel L.J.J."/>
        </authorList>
    </citation>
    <scope>NUCLEOTIDE SEQUENCE</scope>
    <source>
        <strain evidence="18">D49</strain>
    </source>
</reference>
<dbReference type="SUPFAM" id="SSF52540">
    <property type="entry name" value="P-loop containing nucleoside triphosphate hydrolases"/>
    <property type="match status" value="1"/>
</dbReference>
<keyword evidence="15" id="KW-0732">Signal</keyword>
<dbReference type="Pfam" id="PF00580">
    <property type="entry name" value="UvrD-helicase"/>
    <property type="match status" value="1"/>
</dbReference>
<evidence type="ECO:0000256" key="15">
    <source>
        <dbReference type="SAM" id="SignalP"/>
    </source>
</evidence>
<evidence type="ECO:0000256" key="2">
    <source>
        <dbReference type="ARBA" id="ARBA00022741"/>
    </source>
</evidence>
<evidence type="ECO:0000256" key="8">
    <source>
        <dbReference type="ARBA" id="ARBA00023204"/>
    </source>
</evidence>
<evidence type="ECO:0000256" key="6">
    <source>
        <dbReference type="ARBA" id="ARBA00022840"/>
    </source>
</evidence>
<comment type="catalytic activity">
    <reaction evidence="12">
        <text>ATP + H2O = ADP + phosphate + H(+)</text>
        <dbReference type="Rhea" id="RHEA:13065"/>
        <dbReference type="ChEBI" id="CHEBI:15377"/>
        <dbReference type="ChEBI" id="CHEBI:15378"/>
        <dbReference type="ChEBI" id="CHEBI:30616"/>
        <dbReference type="ChEBI" id="CHEBI:43474"/>
        <dbReference type="ChEBI" id="CHEBI:456216"/>
        <dbReference type="EC" id="5.6.2.4"/>
    </reaction>
</comment>
<dbReference type="PROSITE" id="PS51198">
    <property type="entry name" value="UVRD_HELICASE_ATP_BIND"/>
    <property type="match status" value="1"/>
</dbReference>
<dbReference type="InterPro" id="IPR000212">
    <property type="entry name" value="DNA_helicase_UvrD/REP"/>
</dbReference>
<evidence type="ECO:0000256" key="12">
    <source>
        <dbReference type="ARBA" id="ARBA00048988"/>
    </source>
</evidence>
<dbReference type="Pfam" id="PF13361">
    <property type="entry name" value="UvrD_C"/>
    <property type="match status" value="1"/>
</dbReference>
<feature type="domain" description="UvrD-like helicase C-terminal" evidence="17">
    <location>
        <begin position="229"/>
        <end position="526"/>
    </location>
</feature>
<dbReference type="Gene3D" id="1.10.486.10">
    <property type="entry name" value="PCRA, domain 4"/>
    <property type="match status" value="1"/>
</dbReference>
<feature type="signal peptide" evidence="15">
    <location>
        <begin position="1"/>
        <end position="26"/>
    </location>
</feature>
<feature type="compositionally biased region" description="Polar residues" evidence="14">
    <location>
        <begin position="704"/>
        <end position="747"/>
    </location>
</feature>
<dbReference type="GO" id="GO:0005634">
    <property type="term" value="C:nucleus"/>
    <property type="evidence" value="ECO:0007669"/>
    <property type="project" value="TreeGrafter"/>
</dbReference>
<evidence type="ECO:0000256" key="4">
    <source>
        <dbReference type="ARBA" id="ARBA00022801"/>
    </source>
</evidence>
<dbReference type="EMBL" id="JABCKI010006542">
    <property type="protein sequence ID" value="KAG5634226.1"/>
    <property type="molecule type" value="Genomic_DNA"/>
</dbReference>